<evidence type="ECO:0000259" key="2">
    <source>
        <dbReference type="Pfam" id="PF00501"/>
    </source>
</evidence>
<feature type="domain" description="AMP-binding enzyme C-terminal" evidence="3">
    <location>
        <begin position="522"/>
        <end position="600"/>
    </location>
</feature>
<gene>
    <name evidence="5" type="ORF">TTHERM_00052470</name>
</gene>
<feature type="domain" description="Acetyl-coenzyme A synthetase N-terminal" evidence="4">
    <location>
        <begin position="10"/>
        <end position="68"/>
    </location>
</feature>
<proteinExistence type="inferred from homology"/>
<dbReference type="Pfam" id="PF00501">
    <property type="entry name" value="AMP-binding"/>
    <property type="match status" value="1"/>
</dbReference>
<dbReference type="InterPro" id="IPR020845">
    <property type="entry name" value="AMP-binding_CS"/>
</dbReference>
<dbReference type="InterPro" id="IPR045851">
    <property type="entry name" value="AMP-bd_C_sf"/>
</dbReference>
<dbReference type="InterPro" id="IPR000873">
    <property type="entry name" value="AMP-dep_synth/lig_dom"/>
</dbReference>
<dbReference type="InterPro" id="IPR032387">
    <property type="entry name" value="ACAS_N"/>
</dbReference>
<dbReference type="OMA" id="FIMGRTD"/>
<name>Q23CU3_TETTS</name>
<dbReference type="InterPro" id="IPR042099">
    <property type="entry name" value="ANL_N_sf"/>
</dbReference>
<organism evidence="5 6">
    <name type="scientific">Tetrahymena thermophila (strain SB210)</name>
    <dbReference type="NCBI Taxonomy" id="312017"/>
    <lineage>
        <taxon>Eukaryota</taxon>
        <taxon>Sar</taxon>
        <taxon>Alveolata</taxon>
        <taxon>Ciliophora</taxon>
        <taxon>Intramacronucleata</taxon>
        <taxon>Oligohymenophorea</taxon>
        <taxon>Hymenostomatida</taxon>
        <taxon>Tetrahymenina</taxon>
        <taxon>Tetrahymenidae</taxon>
        <taxon>Tetrahymena</taxon>
    </lineage>
</organism>
<dbReference type="OrthoDB" id="1706066at2759"/>
<dbReference type="STRING" id="312017.Q23CU3"/>
<evidence type="ECO:0000313" key="5">
    <source>
        <dbReference type="EMBL" id="EAR94514.1"/>
    </source>
</evidence>
<dbReference type="PANTHER" id="PTHR43347">
    <property type="entry name" value="ACYL-COA SYNTHETASE"/>
    <property type="match status" value="1"/>
</dbReference>
<protein>
    <submittedName>
        <fullName evidence="5">AMP-dependent synthetase/ligase</fullName>
    </submittedName>
</protein>
<dbReference type="RefSeq" id="XP_001014943.1">
    <property type="nucleotide sequence ID" value="XM_001014943.1"/>
</dbReference>
<dbReference type="InParanoid" id="Q23CU3"/>
<feature type="domain" description="AMP-dependent synthetase/ligase" evidence="2">
    <location>
        <begin position="71"/>
        <end position="458"/>
    </location>
</feature>
<dbReference type="Pfam" id="PF16177">
    <property type="entry name" value="ACAS_N"/>
    <property type="match status" value="1"/>
</dbReference>
<evidence type="ECO:0000259" key="3">
    <source>
        <dbReference type="Pfam" id="PF13193"/>
    </source>
</evidence>
<dbReference type="GeneID" id="7843954"/>
<evidence type="ECO:0000256" key="1">
    <source>
        <dbReference type="ARBA" id="ARBA00006432"/>
    </source>
</evidence>
<evidence type="ECO:0000259" key="4">
    <source>
        <dbReference type="Pfam" id="PF16177"/>
    </source>
</evidence>
<dbReference type="PROSITE" id="PS00455">
    <property type="entry name" value="AMP_BINDING"/>
    <property type="match status" value="1"/>
</dbReference>
<dbReference type="SUPFAM" id="SSF56801">
    <property type="entry name" value="Acetyl-CoA synthetase-like"/>
    <property type="match status" value="1"/>
</dbReference>
<reference evidence="6" key="1">
    <citation type="journal article" date="2006" name="PLoS Biol.">
        <title>Macronuclear genome sequence of the ciliate Tetrahymena thermophila, a model eukaryote.</title>
        <authorList>
            <person name="Eisen J.A."/>
            <person name="Coyne R.S."/>
            <person name="Wu M."/>
            <person name="Wu D."/>
            <person name="Thiagarajan M."/>
            <person name="Wortman J.R."/>
            <person name="Badger J.H."/>
            <person name="Ren Q."/>
            <person name="Amedeo P."/>
            <person name="Jones K.M."/>
            <person name="Tallon L.J."/>
            <person name="Delcher A.L."/>
            <person name="Salzberg S.L."/>
            <person name="Silva J.C."/>
            <person name="Haas B.J."/>
            <person name="Majoros W.H."/>
            <person name="Farzad M."/>
            <person name="Carlton J.M."/>
            <person name="Smith R.K. Jr."/>
            <person name="Garg J."/>
            <person name="Pearlman R.E."/>
            <person name="Karrer K.M."/>
            <person name="Sun L."/>
            <person name="Manning G."/>
            <person name="Elde N.C."/>
            <person name="Turkewitz A.P."/>
            <person name="Asai D.J."/>
            <person name="Wilkes D.E."/>
            <person name="Wang Y."/>
            <person name="Cai H."/>
            <person name="Collins K."/>
            <person name="Stewart B.A."/>
            <person name="Lee S.R."/>
            <person name="Wilamowska K."/>
            <person name="Weinberg Z."/>
            <person name="Ruzzo W.L."/>
            <person name="Wloga D."/>
            <person name="Gaertig J."/>
            <person name="Frankel J."/>
            <person name="Tsao C.-C."/>
            <person name="Gorovsky M.A."/>
            <person name="Keeling P.J."/>
            <person name="Waller R.F."/>
            <person name="Patron N.J."/>
            <person name="Cherry J.M."/>
            <person name="Stover N.A."/>
            <person name="Krieger C.J."/>
            <person name="del Toro C."/>
            <person name="Ryder H.F."/>
            <person name="Williamson S.C."/>
            <person name="Barbeau R.A."/>
            <person name="Hamilton E.P."/>
            <person name="Orias E."/>
        </authorList>
    </citation>
    <scope>NUCLEOTIDE SEQUENCE [LARGE SCALE GENOMIC DNA]</scope>
    <source>
        <strain evidence="6">SB210</strain>
    </source>
</reference>
<dbReference type="HOGENOM" id="CLU_000022_3_5_1"/>
<dbReference type="InterPro" id="IPR025110">
    <property type="entry name" value="AMP-bd_C"/>
</dbReference>
<keyword evidence="6" id="KW-1185">Reference proteome</keyword>
<dbReference type="KEGG" id="tet:TTHERM_00052470"/>
<dbReference type="PANTHER" id="PTHR43347:SF3">
    <property type="entry name" value="ACYL-COA SYNTHETASE SHORT-CHAIN FAMILY MEMBER 3, MITOCHONDRIAL"/>
    <property type="match status" value="1"/>
</dbReference>
<dbReference type="eggNOG" id="KOG1175">
    <property type="taxonomic scope" value="Eukaryota"/>
</dbReference>
<dbReference type="Gene3D" id="3.40.50.12780">
    <property type="entry name" value="N-terminal domain of ligase-like"/>
    <property type="match status" value="1"/>
</dbReference>
<dbReference type="GO" id="GO:0050218">
    <property type="term" value="F:propionate-CoA ligase activity"/>
    <property type="evidence" value="ECO:0007669"/>
    <property type="project" value="TreeGrafter"/>
</dbReference>
<accession>Q23CU3</accession>
<dbReference type="FunCoup" id="Q23CU3">
    <property type="interactions" value="257"/>
</dbReference>
<sequence length="669" mass="75529">MDCENTKNAYQEAYDRATNPDTREEFWKEQLDLVEWFKKPSVILDKSHQNPGFWRWYKDGEINICYNAIDRHVIEMPKKPALHWYSAYLKQELTYTWADLHEQVSKLADVYTKLGVTKGDRVIIYMPMVPEAVFGMLASARIGAIHSVVFGGFAAKELSGRITDAKPKLILSASCGIEPHKTINYKTILDEAIHLSGHNDLKVLLLQRAHQTTNLLTIGRDYDYHTAMQFAKPIDCVSVTADHPLYILYTSGTTGQPKGIVRDTGGTCVATSWTMKHIMDIHKGDVYFSGSDIGWVVGHHFIVYGPLLRGATTVLYEGKPTGTPDPGCFWRLIEKYKVKGLYTAPTALRAIRRDDLNGDWIRKFDTSSLQNVSMAGERCDVPTYEWIQKNLGVLINDNYWQTEIGWIISCNYKNLYTFPVKPGSAVKPAPGFKVEILDQDNHVIEEPGKLGRICIKLPMPPSFMLTLYNNDEAFIKKYLADAPGYYQSGDCGYFDSDGYLNVMTRLDDIINTAGHRLSTAAMEESLLGHDDVVEAAVVSKVDDFKGEIPIGFVVIKQGRNPEQKKLEKECIEIIRKDIGPVASFHHCIIVEKLPKTRSGKTLRHTLKKIVDGQKIDKIPPTIEDASVLEKIEERVKEYGLLNNANNTLVFRDQVDNVVDDIATLTKEEI</sequence>
<dbReference type="Proteomes" id="UP000009168">
    <property type="component" value="Unassembled WGS sequence"/>
</dbReference>
<dbReference type="AlphaFoldDB" id="Q23CU3"/>
<dbReference type="Gene3D" id="3.30.300.30">
    <property type="match status" value="1"/>
</dbReference>
<dbReference type="EMBL" id="GG662712">
    <property type="protein sequence ID" value="EAR94514.1"/>
    <property type="molecule type" value="Genomic_DNA"/>
</dbReference>
<dbReference type="Pfam" id="PF13193">
    <property type="entry name" value="AMP-binding_C"/>
    <property type="match status" value="1"/>
</dbReference>
<evidence type="ECO:0000313" key="6">
    <source>
        <dbReference type="Proteomes" id="UP000009168"/>
    </source>
</evidence>
<comment type="similarity">
    <text evidence="1">Belongs to the ATP-dependent AMP-binding enzyme family.</text>
</comment>